<dbReference type="Gene3D" id="3.40.50.300">
    <property type="entry name" value="P-loop containing nucleotide triphosphate hydrolases"/>
    <property type="match status" value="1"/>
</dbReference>
<organism evidence="1 2">
    <name type="scientific">Nocardioides marinquilinus</name>
    <dbReference type="NCBI Taxonomy" id="1210400"/>
    <lineage>
        <taxon>Bacteria</taxon>
        <taxon>Bacillati</taxon>
        <taxon>Actinomycetota</taxon>
        <taxon>Actinomycetes</taxon>
        <taxon>Propionibacteriales</taxon>
        <taxon>Nocardioidaceae</taxon>
        <taxon>Nocardioides</taxon>
    </lineage>
</organism>
<gene>
    <name evidence="1" type="ORF">GCM10023340_41190</name>
</gene>
<keyword evidence="2" id="KW-1185">Reference proteome</keyword>
<protein>
    <submittedName>
        <fullName evidence="1">Sulfotransferase family 2 domain-containing protein</fullName>
    </submittedName>
</protein>
<accession>A0ABP9Q160</accession>
<dbReference type="EMBL" id="BAABKG010000006">
    <property type="protein sequence ID" value="GAA5155568.1"/>
    <property type="molecule type" value="Genomic_DNA"/>
</dbReference>
<dbReference type="SUPFAM" id="SSF52540">
    <property type="entry name" value="P-loop containing nucleoside triphosphate hydrolases"/>
    <property type="match status" value="1"/>
</dbReference>
<sequence length="214" mass="24417">MIISHRHRYVFLKTKKTAGSSVEIALSRSCGPDDVITQLPRPDEELRRQAGGLGRQNNSAPPLTVSLHEHSGARRCRRGVGRETFEGYYRFAIERNPWDAVVSLYYWVNRRTGSYSFEEFLERPEVANLAAQNHAIWHIDGRVAVDRVVRYESLEHDLTEVWQHLGLPGSPDLPRAKSGIRPGRVPYRDLYDAGGRQRVGELFAPMIDELGYSF</sequence>
<reference evidence="2" key="1">
    <citation type="journal article" date="2019" name="Int. J. Syst. Evol. Microbiol.">
        <title>The Global Catalogue of Microorganisms (GCM) 10K type strain sequencing project: providing services to taxonomists for standard genome sequencing and annotation.</title>
        <authorList>
            <consortium name="The Broad Institute Genomics Platform"/>
            <consortium name="The Broad Institute Genome Sequencing Center for Infectious Disease"/>
            <person name="Wu L."/>
            <person name="Ma J."/>
        </authorList>
    </citation>
    <scope>NUCLEOTIDE SEQUENCE [LARGE SCALE GENOMIC DNA]</scope>
    <source>
        <strain evidence="2">JCM 18459</strain>
    </source>
</reference>
<evidence type="ECO:0000313" key="1">
    <source>
        <dbReference type="EMBL" id="GAA5155568.1"/>
    </source>
</evidence>
<dbReference type="InterPro" id="IPR027417">
    <property type="entry name" value="P-loop_NTPase"/>
</dbReference>
<evidence type="ECO:0000313" key="2">
    <source>
        <dbReference type="Proteomes" id="UP001500221"/>
    </source>
</evidence>
<comment type="caution">
    <text evidence="1">The sequence shown here is derived from an EMBL/GenBank/DDBJ whole genome shotgun (WGS) entry which is preliminary data.</text>
</comment>
<dbReference type="Proteomes" id="UP001500221">
    <property type="component" value="Unassembled WGS sequence"/>
</dbReference>
<dbReference type="RefSeq" id="WP_345463334.1">
    <property type="nucleotide sequence ID" value="NZ_BAABKG010000006.1"/>
</dbReference>
<name>A0ABP9Q160_9ACTN</name>
<proteinExistence type="predicted"/>